<gene>
    <name evidence="2" type="ORF">ACFOE0_10645</name>
</gene>
<dbReference type="Proteomes" id="UP001595621">
    <property type="component" value="Unassembled WGS sequence"/>
</dbReference>
<keyword evidence="1" id="KW-1133">Transmembrane helix</keyword>
<feature type="transmembrane region" description="Helical" evidence="1">
    <location>
        <begin position="28"/>
        <end position="46"/>
    </location>
</feature>
<organism evidence="2 3">
    <name type="scientific">Shewanella submarina</name>
    <dbReference type="NCBI Taxonomy" id="2016376"/>
    <lineage>
        <taxon>Bacteria</taxon>
        <taxon>Pseudomonadati</taxon>
        <taxon>Pseudomonadota</taxon>
        <taxon>Gammaproteobacteria</taxon>
        <taxon>Alteromonadales</taxon>
        <taxon>Shewanellaceae</taxon>
        <taxon>Shewanella</taxon>
    </lineage>
</organism>
<protein>
    <submittedName>
        <fullName evidence="2">Uncharacterized protein</fullName>
    </submittedName>
</protein>
<dbReference type="EMBL" id="JBHRTD010000012">
    <property type="protein sequence ID" value="MFC3138644.1"/>
    <property type="molecule type" value="Genomic_DNA"/>
</dbReference>
<keyword evidence="1" id="KW-0472">Membrane</keyword>
<sequence>MMLFVGILGVVVIYGGFFYLFFNGRDTSAIPWFFLLSPWICIFFGLSEAEQRRTLVWFIAKFKR</sequence>
<evidence type="ECO:0000256" key="1">
    <source>
        <dbReference type="SAM" id="Phobius"/>
    </source>
</evidence>
<feature type="transmembrane region" description="Helical" evidence="1">
    <location>
        <begin position="5"/>
        <end position="22"/>
    </location>
</feature>
<keyword evidence="1" id="KW-0812">Transmembrane</keyword>
<evidence type="ECO:0000313" key="3">
    <source>
        <dbReference type="Proteomes" id="UP001595621"/>
    </source>
</evidence>
<proteinExistence type="predicted"/>
<dbReference type="RefSeq" id="WP_115137916.1">
    <property type="nucleotide sequence ID" value="NZ_JAKILF010000003.1"/>
</dbReference>
<name>A0ABV7GAT1_9GAMM</name>
<keyword evidence="3" id="KW-1185">Reference proteome</keyword>
<reference evidence="3" key="1">
    <citation type="journal article" date="2019" name="Int. J. Syst. Evol. Microbiol.">
        <title>The Global Catalogue of Microorganisms (GCM) 10K type strain sequencing project: providing services to taxonomists for standard genome sequencing and annotation.</title>
        <authorList>
            <consortium name="The Broad Institute Genomics Platform"/>
            <consortium name="The Broad Institute Genome Sequencing Center for Infectious Disease"/>
            <person name="Wu L."/>
            <person name="Ma J."/>
        </authorList>
    </citation>
    <scope>NUCLEOTIDE SEQUENCE [LARGE SCALE GENOMIC DNA]</scope>
    <source>
        <strain evidence="3">KCTC 52277</strain>
    </source>
</reference>
<accession>A0ABV7GAT1</accession>
<evidence type="ECO:0000313" key="2">
    <source>
        <dbReference type="EMBL" id="MFC3138644.1"/>
    </source>
</evidence>
<comment type="caution">
    <text evidence="2">The sequence shown here is derived from an EMBL/GenBank/DDBJ whole genome shotgun (WGS) entry which is preliminary data.</text>
</comment>